<reference evidence="3" key="1">
    <citation type="submission" date="2023-03" db="EMBL/GenBank/DDBJ databases">
        <title>Edaphobacter sp.</title>
        <authorList>
            <person name="Huber K.J."/>
            <person name="Papendorf J."/>
            <person name="Pilke C."/>
            <person name="Bunk B."/>
            <person name="Sproeer C."/>
            <person name="Pester M."/>
        </authorList>
    </citation>
    <scope>NUCLEOTIDE SEQUENCE</scope>
    <source>
        <strain evidence="3">DSM 110680</strain>
    </source>
</reference>
<gene>
    <name evidence="3" type="ORF">P8935_23535</name>
</gene>
<sequence>MSDERTTVVETTPAHSGALLGAIAIAVLAAVGGLVWSYTLSNRITHQEAALSEANQQNAKLAGELRETNARLHVATDELGRSVGMTQKQMDTRAQEIMAREAADNKRLETAQKQTAQQVSAVSSDVSSVKTDVGGVKTDLTKTQGDLATAVSQLQSIKGDVDSHSSLIARNAGELEVLKHKGDRNYYEFTLSKGQKKPVGTVSLELKKADPKKSKFTLEVFADDRQYDKKDRNVNEPLQFYAGKDPALYEIVVNSVGAKNTVSGYLSTPKGAPAPPNVQ</sequence>
<dbReference type="RefSeq" id="WP_348262750.1">
    <property type="nucleotide sequence ID" value="NZ_CP121196.1"/>
</dbReference>
<protein>
    <submittedName>
        <fullName evidence="3">Uncharacterized protein</fullName>
    </submittedName>
</protein>
<dbReference type="EMBL" id="CP121196">
    <property type="protein sequence ID" value="XBH17525.1"/>
    <property type="molecule type" value="Genomic_DNA"/>
</dbReference>
<dbReference type="AlphaFoldDB" id="A0AAU7DKB6"/>
<proteinExistence type="predicted"/>
<keyword evidence="2" id="KW-0472">Membrane</keyword>
<evidence type="ECO:0000313" key="3">
    <source>
        <dbReference type="EMBL" id="XBH17525.1"/>
    </source>
</evidence>
<feature type="transmembrane region" description="Helical" evidence="2">
    <location>
        <begin position="18"/>
        <end position="38"/>
    </location>
</feature>
<evidence type="ECO:0000256" key="2">
    <source>
        <dbReference type="SAM" id="Phobius"/>
    </source>
</evidence>
<evidence type="ECO:0000256" key="1">
    <source>
        <dbReference type="SAM" id="Coils"/>
    </source>
</evidence>
<keyword evidence="2" id="KW-1133">Transmembrane helix</keyword>
<organism evidence="3">
    <name type="scientific">Telmatobacter sp. DSM 110680</name>
    <dbReference type="NCBI Taxonomy" id="3036704"/>
    <lineage>
        <taxon>Bacteria</taxon>
        <taxon>Pseudomonadati</taxon>
        <taxon>Acidobacteriota</taxon>
        <taxon>Terriglobia</taxon>
        <taxon>Terriglobales</taxon>
        <taxon>Acidobacteriaceae</taxon>
        <taxon>Telmatobacter</taxon>
    </lineage>
</organism>
<feature type="coiled-coil region" evidence="1">
    <location>
        <begin position="44"/>
        <end position="71"/>
    </location>
</feature>
<keyword evidence="1" id="KW-0175">Coiled coil</keyword>
<keyword evidence="2" id="KW-0812">Transmembrane</keyword>
<name>A0AAU7DKB6_9BACT</name>
<accession>A0AAU7DKB6</accession>